<feature type="compositionally biased region" description="Low complexity" evidence="4">
    <location>
        <begin position="1"/>
        <end position="19"/>
    </location>
</feature>
<dbReference type="InterPro" id="IPR003439">
    <property type="entry name" value="ABC_transporter-like_ATP-bd"/>
</dbReference>
<evidence type="ECO:0000256" key="1">
    <source>
        <dbReference type="ARBA" id="ARBA00022448"/>
    </source>
</evidence>
<feature type="domain" description="ABC transporter" evidence="5">
    <location>
        <begin position="25"/>
        <end position="274"/>
    </location>
</feature>
<keyword evidence="7" id="KW-1185">Reference proteome</keyword>
<evidence type="ECO:0000256" key="3">
    <source>
        <dbReference type="ARBA" id="ARBA00022840"/>
    </source>
</evidence>
<accession>A0A6N7YR01</accession>
<keyword evidence="2" id="KW-0547">Nucleotide-binding</keyword>
<protein>
    <submittedName>
        <fullName evidence="6">ATP-binding cassette domain-containing protein</fullName>
    </submittedName>
</protein>
<evidence type="ECO:0000313" key="7">
    <source>
        <dbReference type="Proteomes" id="UP000440096"/>
    </source>
</evidence>
<dbReference type="PANTHER" id="PTHR45772:SF1">
    <property type="entry name" value="ABC TRANSPORTER ATP-BINDING PROTEIN"/>
    <property type="match status" value="1"/>
</dbReference>
<evidence type="ECO:0000313" key="6">
    <source>
        <dbReference type="EMBL" id="MTD55447.1"/>
    </source>
</evidence>
<dbReference type="InterPro" id="IPR003593">
    <property type="entry name" value="AAA+_ATPase"/>
</dbReference>
<reference evidence="6 7" key="1">
    <citation type="submission" date="2019-11" db="EMBL/GenBank/DDBJ databases">
        <title>Draft genome of Amycolatopsis RM579.</title>
        <authorList>
            <person name="Duangmal K."/>
            <person name="Mingma R."/>
        </authorList>
    </citation>
    <scope>NUCLEOTIDE SEQUENCE [LARGE SCALE GENOMIC DNA]</scope>
    <source>
        <strain evidence="6 7">RM579</strain>
    </source>
</reference>
<dbReference type="SUPFAM" id="SSF52540">
    <property type="entry name" value="P-loop containing nucleoside triphosphate hydrolases"/>
    <property type="match status" value="1"/>
</dbReference>
<dbReference type="GO" id="GO:0005886">
    <property type="term" value="C:plasma membrane"/>
    <property type="evidence" value="ECO:0007669"/>
    <property type="project" value="TreeGrafter"/>
</dbReference>
<dbReference type="Pfam" id="PF00005">
    <property type="entry name" value="ABC_tran"/>
    <property type="match status" value="1"/>
</dbReference>
<organism evidence="6 7">
    <name type="scientific">Amycolatopsis pithecellobii</name>
    <dbReference type="NCBI Taxonomy" id="664692"/>
    <lineage>
        <taxon>Bacteria</taxon>
        <taxon>Bacillati</taxon>
        <taxon>Actinomycetota</taxon>
        <taxon>Actinomycetes</taxon>
        <taxon>Pseudonocardiales</taxon>
        <taxon>Pseudonocardiaceae</taxon>
        <taxon>Amycolatopsis</taxon>
    </lineage>
</organism>
<name>A0A6N7YR01_9PSEU</name>
<keyword evidence="1" id="KW-0813">Transport</keyword>
<dbReference type="OrthoDB" id="8724465at2"/>
<dbReference type="Gene3D" id="3.40.50.300">
    <property type="entry name" value="P-loop containing nucleotide triphosphate hydrolases"/>
    <property type="match status" value="1"/>
</dbReference>
<gene>
    <name evidence="6" type="ORF">GKO32_15885</name>
</gene>
<dbReference type="Proteomes" id="UP000440096">
    <property type="component" value="Unassembled WGS sequence"/>
</dbReference>
<dbReference type="GO" id="GO:0005524">
    <property type="term" value="F:ATP binding"/>
    <property type="evidence" value="ECO:0007669"/>
    <property type="project" value="UniProtKB-KW"/>
</dbReference>
<evidence type="ECO:0000259" key="5">
    <source>
        <dbReference type="PROSITE" id="PS50893"/>
    </source>
</evidence>
<dbReference type="PANTHER" id="PTHR45772">
    <property type="entry name" value="CONSERVED COMPONENT OF ABC TRANSPORTER FOR NATURAL AMINO ACIDS-RELATED"/>
    <property type="match status" value="1"/>
</dbReference>
<dbReference type="AlphaFoldDB" id="A0A6N7YR01"/>
<dbReference type="PROSITE" id="PS50893">
    <property type="entry name" value="ABC_TRANSPORTER_2"/>
    <property type="match status" value="1"/>
</dbReference>
<dbReference type="SMART" id="SM00382">
    <property type="entry name" value="AAA"/>
    <property type="match status" value="1"/>
</dbReference>
<dbReference type="RefSeq" id="WP_154757645.1">
    <property type="nucleotide sequence ID" value="NZ_WMBA01000022.1"/>
</dbReference>
<evidence type="ECO:0000256" key="2">
    <source>
        <dbReference type="ARBA" id="ARBA00022741"/>
    </source>
</evidence>
<keyword evidence="3 6" id="KW-0067">ATP-binding</keyword>
<feature type="region of interest" description="Disordered" evidence="4">
    <location>
        <begin position="1"/>
        <end position="23"/>
    </location>
</feature>
<comment type="caution">
    <text evidence="6">The sequence shown here is derived from an EMBL/GenBank/DDBJ whole genome shotgun (WGS) entry which is preliminary data.</text>
</comment>
<dbReference type="InterPro" id="IPR051120">
    <property type="entry name" value="ABC_AA/LPS_Transport"/>
</dbReference>
<dbReference type="GO" id="GO:0016887">
    <property type="term" value="F:ATP hydrolysis activity"/>
    <property type="evidence" value="ECO:0007669"/>
    <property type="project" value="InterPro"/>
</dbReference>
<dbReference type="EMBL" id="WMBA01000022">
    <property type="protein sequence ID" value="MTD55447.1"/>
    <property type="molecule type" value="Genomic_DNA"/>
</dbReference>
<proteinExistence type="predicted"/>
<evidence type="ECO:0000256" key="4">
    <source>
        <dbReference type="SAM" id="MobiDB-lite"/>
    </source>
</evidence>
<sequence>MNGYSPTRTSTSRPSPVRPESAPTLHIDNLTARFGGVTALNGLTATVQAGEAIGVVGPNGAGKTTFLNAISGLLGRAVSGEIELFGRSIVRESPVRIAKRGVARSFQHPPLLDTATVLENVVVGSHHAEGFAAARQIFTPWRVRQTERAEHVRARALLARAGLSSLQHREAGSLPYGARKQVDILRAIFHRPALLLLDEPTSGLDIGEQRKVVDIIQDLRADPSVSILLVEHHMDVVRQCASRVLGVQAGRVIATGTPDEVFESPEYREAVVGRSHQRSGAQVGPLERRD</sequence>
<dbReference type="InterPro" id="IPR027417">
    <property type="entry name" value="P-loop_NTPase"/>
</dbReference>